<name>A0A3A6QD61_9EURY</name>
<feature type="domain" description="Response regulatory" evidence="4">
    <location>
        <begin position="5"/>
        <end position="122"/>
    </location>
</feature>
<dbReference type="SMART" id="SM00448">
    <property type="entry name" value="REC"/>
    <property type="match status" value="1"/>
</dbReference>
<keyword evidence="1" id="KW-0597">Phosphoprotein</keyword>
<dbReference type="AlphaFoldDB" id="A0A3A6QD61"/>
<dbReference type="PANTHER" id="PTHR44591:SF14">
    <property type="entry name" value="PROTEIN PILG"/>
    <property type="match status" value="1"/>
</dbReference>
<keyword evidence="2" id="KW-0902">Two-component regulatory system</keyword>
<dbReference type="Proteomes" id="UP000276588">
    <property type="component" value="Unassembled WGS sequence"/>
</dbReference>
<sequence length="134" mass="14253">MTAPKVLLVEDSEFMSMRVVDALESNHGMNLTAVETASEARTCLKTNSFDVIVVNYELPDETGIEFAGSLNKSGTEPSVPIILLTGKELEPIASDAVDNGVTEFVYKGDHAAADMDVLANRIETVIAAYGTTAA</sequence>
<protein>
    <submittedName>
        <fullName evidence="5">Response regulator</fullName>
    </submittedName>
</protein>
<dbReference type="Pfam" id="PF00072">
    <property type="entry name" value="Response_reg"/>
    <property type="match status" value="1"/>
</dbReference>
<dbReference type="InterPro" id="IPR001789">
    <property type="entry name" value="Sig_transdc_resp-reg_receiver"/>
</dbReference>
<evidence type="ECO:0000259" key="4">
    <source>
        <dbReference type="PROSITE" id="PS50110"/>
    </source>
</evidence>
<comment type="caution">
    <text evidence="5">The sequence shown here is derived from an EMBL/GenBank/DDBJ whole genome shotgun (WGS) entry which is preliminary data.</text>
</comment>
<dbReference type="InterPro" id="IPR011006">
    <property type="entry name" value="CheY-like_superfamily"/>
</dbReference>
<gene>
    <name evidence="5" type="ORF">DM826_01125</name>
</gene>
<dbReference type="PANTHER" id="PTHR44591">
    <property type="entry name" value="STRESS RESPONSE REGULATOR PROTEIN 1"/>
    <property type="match status" value="1"/>
</dbReference>
<accession>A0A3A6QD61</accession>
<comment type="caution">
    <text evidence="3">Lacks conserved residue(s) required for the propagation of feature annotation.</text>
</comment>
<dbReference type="SUPFAM" id="SSF52172">
    <property type="entry name" value="CheY-like"/>
    <property type="match status" value="1"/>
</dbReference>
<proteinExistence type="predicted"/>
<dbReference type="Gene3D" id="3.40.50.2300">
    <property type="match status" value="1"/>
</dbReference>
<dbReference type="RefSeq" id="WP_120100429.1">
    <property type="nucleotide sequence ID" value="NZ_QKNY01000003.1"/>
</dbReference>
<dbReference type="EMBL" id="QKNY01000003">
    <property type="protein sequence ID" value="RJX44741.1"/>
    <property type="molecule type" value="Genomic_DNA"/>
</dbReference>
<organism evidence="5 6">
    <name type="scientific">Halonotius aquaticus</name>
    <dbReference type="NCBI Taxonomy" id="2216978"/>
    <lineage>
        <taxon>Archaea</taxon>
        <taxon>Methanobacteriati</taxon>
        <taxon>Methanobacteriota</taxon>
        <taxon>Stenosarchaea group</taxon>
        <taxon>Halobacteria</taxon>
        <taxon>Halobacteriales</taxon>
        <taxon>Haloferacaceae</taxon>
        <taxon>Halonotius</taxon>
    </lineage>
</organism>
<evidence type="ECO:0000256" key="1">
    <source>
        <dbReference type="ARBA" id="ARBA00022553"/>
    </source>
</evidence>
<dbReference type="GO" id="GO:0000160">
    <property type="term" value="P:phosphorelay signal transduction system"/>
    <property type="evidence" value="ECO:0007669"/>
    <property type="project" value="UniProtKB-KW"/>
</dbReference>
<evidence type="ECO:0000256" key="2">
    <source>
        <dbReference type="ARBA" id="ARBA00023012"/>
    </source>
</evidence>
<dbReference type="CDD" id="cd00156">
    <property type="entry name" value="REC"/>
    <property type="match status" value="1"/>
</dbReference>
<dbReference type="InterPro" id="IPR050595">
    <property type="entry name" value="Bact_response_regulator"/>
</dbReference>
<dbReference type="PROSITE" id="PS50110">
    <property type="entry name" value="RESPONSE_REGULATORY"/>
    <property type="match status" value="1"/>
</dbReference>
<evidence type="ECO:0000256" key="3">
    <source>
        <dbReference type="PROSITE-ProRule" id="PRU00169"/>
    </source>
</evidence>
<evidence type="ECO:0000313" key="5">
    <source>
        <dbReference type="EMBL" id="RJX44741.1"/>
    </source>
</evidence>
<dbReference type="OrthoDB" id="8127at2157"/>
<reference evidence="5 6" key="1">
    <citation type="submission" date="2018-06" db="EMBL/GenBank/DDBJ databases">
        <title>Halonotius sp. F13-13 a new haloarchaeeon isolated from a solar saltern from Isla Cristina, Huelva, Spain.</title>
        <authorList>
            <person name="Duran-Viseras A."/>
            <person name="Sanchez-Porro C."/>
            <person name="Ventosa A."/>
        </authorList>
    </citation>
    <scope>NUCLEOTIDE SEQUENCE [LARGE SCALE GENOMIC DNA]</scope>
    <source>
        <strain evidence="5 6">F13-13</strain>
    </source>
</reference>
<keyword evidence="6" id="KW-1185">Reference proteome</keyword>
<evidence type="ECO:0000313" key="6">
    <source>
        <dbReference type="Proteomes" id="UP000276588"/>
    </source>
</evidence>